<feature type="coiled-coil region" evidence="7">
    <location>
        <begin position="441"/>
        <end position="471"/>
    </location>
</feature>
<dbReference type="EC" id="2.7.13.3" evidence="2"/>
<accession>A0A4R7SPL7</accession>
<evidence type="ECO:0000256" key="5">
    <source>
        <dbReference type="ARBA" id="ARBA00022777"/>
    </source>
</evidence>
<dbReference type="Gene3D" id="1.10.287.130">
    <property type="match status" value="1"/>
</dbReference>
<dbReference type="SMART" id="SM00387">
    <property type="entry name" value="HATPase_c"/>
    <property type="match status" value="1"/>
</dbReference>
<dbReference type="Pfam" id="PF00512">
    <property type="entry name" value="HisKA"/>
    <property type="match status" value="1"/>
</dbReference>
<feature type="transmembrane region" description="Helical" evidence="8">
    <location>
        <begin position="178"/>
        <end position="200"/>
    </location>
</feature>
<comment type="caution">
    <text evidence="13">The sequence shown here is derived from an EMBL/GenBank/DDBJ whole genome shotgun (WGS) entry which is preliminary data.</text>
</comment>
<feature type="transmembrane region" description="Helical" evidence="8">
    <location>
        <begin position="96"/>
        <end position="118"/>
    </location>
</feature>
<feature type="transmembrane region" description="Helical" evidence="8">
    <location>
        <begin position="148"/>
        <end position="166"/>
    </location>
</feature>
<keyword evidence="8" id="KW-0472">Membrane</keyword>
<dbReference type="InterPro" id="IPR005467">
    <property type="entry name" value="His_kinase_dom"/>
</dbReference>
<name>A0A4R7SPL7_9BACT</name>
<keyword evidence="14" id="KW-1185">Reference proteome</keyword>
<dbReference type="InterPro" id="IPR001610">
    <property type="entry name" value="PAC"/>
</dbReference>
<dbReference type="PROSITE" id="PS50109">
    <property type="entry name" value="HIS_KIN"/>
    <property type="match status" value="1"/>
</dbReference>
<sequence length="838" mass="91009">MTVPPHPSSPLPAVDSPLPLAERICNGVVITATLVPVAVAGSNLALWCIPALQFIAGWPGMMVMRVNTCVAILSAAFSLLLWHLAKSRGPACWQRWMAPFCGAVAAAIGCLTSLEYLMHSDLGIDTLLGPATFPQDHANAFVSAPGRMSLNASLSLFFLGLALWGLDWKVRIFNFRGIFTAPILAVTSALPAFFALVGYVSGTGNFTGLLKSTNILLHTALSLMLVALGVMAIRNDRHPVRRILSQSAGGMLLRWMLPGSTASLIILAWMVGRGRGSGLIAPGEGRALMLFGGLILFYTLIIAVSRAVDDEETKARLAKSALRDEEQRSQSILKTSLDGVLLMDVEGRIVDWNLAAEQIFGWKREEMLGRVLADYIIPERMRASHTHALQTYLETGVGPILGQRLELPALRRDGSEFPAELSINAVVDAVPPMFVGFIRDITARQKANQALREAKDEAEKASQAKDDFLAALSHELRTPLTPVLLSSSVMSKDMRLPEDVRHALGMIERHVSLEARLIDDLLDLTRISRGKLLLRTELCDVHSLIHHAWEIIKDDAKSKNLDVQIDLQASHSRLAGDPARIQQVFWNLLKNAVKFTPPAGSIQLTSHHDAATMTLVVEVKDTGIGFEPSLAQQLFLPFEQEKMEVQFGGLGLGLAIARAIVELHGGSIAASSAGPGKGALFTVALPCEAATQKDAIASVKKREIQQPSGQFFHILLVEDHEPTRQVLARLLNRAGHQVTAVGSIAEALVAAELESTRLDMLVSDVGLPDGSGMDLMRNLRSREITLTGIALSGYGMEEDLQRTRDAGFARHLVKPVKFDQLLQAINELHTSGEMQNPI</sequence>
<evidence type="ECO:0000313" key="13">
    <source>
        <dbReference type="EMBL" id="TDU80854.1"/>
    </source>
</evidence>
<evidence type="ECO:0000259" key="10">
    <source>
        <dbReference type="PROSITE" id="PS50110"/>
    </source>
</evidence>
<dbReference type="CDD" id="cd00130">
    <property type="entry name" value="PAS"/>
    <property type="match status" value="1"/>
</dbReference>
<keyword evidence="5" id="KW-0418">Kinase</keyword>
<dbReference type="Gene3D" id="3.40.50.2300">
    <property type="match status" value="1"/>
</dbReference>
<keyword evidence="7" id="KW-0175">Coiled coil</keyword>
<proteinExistence type="predicted"/>
<evidence type="ECO:0000256" key="1">
    <source>
        <dbReference type="ARBA" id="ARBA00000085"/>
    </source>
</evidence>
<reference evidence="13 14" key="1">
    <citation type="submission" date="2019-03" db="EMBL/GenBank/DDBJ databases">
        <title>Genomic Encyclopedia of Archaeal and Bacterial Type Strains, Phase II (KMG-II): from individual species to whole genera.</title>
        <authorList>
            <person name="Goeker M."/>
        </authorList>
    </citation>
    <scope>NUCLEOTIDE SEQUENCE [LARGE SCALE GENOMIC DNA]</scope>
    <source>
        <strain evidence="13 14">ATCC 25309</strain>
    </source>
</reference>
<feature type="transmembrane region" description="Helical" evidence="8">
    <location>
        <begin position="253"/>
        <end position="272"/>
    </location>
</feature>
<keyword evidence="4" id="KW-0808">Transferase</keyword>
<evidence type="ECO:0000313" key="14">
    <source>
        <dbReference type="Proteomes" id="UP000295662"/>
    </source>
</evidence>
<evidence type="ECO:0000256" key="4">
    <source>
        <dbReference type="ARBA" id="ARBA00022679"/>
    </source>
</evidence>
<dbReference type="SUPFAM" id="SSF55785">
    <property type="entry name" value="PYP-like sensor domain (PAS domain)"/>
    <property type="match status" value="1"/>
</dbReference>
<dbReference type="PROSITE" id="PS50110">
    <property type="entry name" value="RESPONSE_REGULATORY"/>
    <property type="match status" value="1"/>
</dbReference>
<dbReference type="InterPro" id="IPR011006">
    <property type="entry name" value="CheY-like_superfamily"/>
</dbReference>
<feature type="transmembrane region" description="Helical" evidence="8">
    <location>
        <begin position="62"/>
        <end position="84"/>
    </location>
</feature>
<feature type="modified residue" description="4-aspartylphosphate" evidence="6">
    <location>
        <position position="764"/>
    </location>
</feature>
<dbReference type="PRINTS" id="PR00344">
    <property type="entry name" value="BCTRLSENSOR"/>
</dbReference>
<dbReference type="InterPro" id="IPR035965">
    <property type="entry name" value="PAS-like_dom_sf"/>
</dbReference>
<dbReference type="InterPro" id="IPR036097">
    <property type="entry name" value="HisK_dim/P_sf"/>
</dbReference>
<dbReference type="Pfam" id="PF00072">
    <property type="entry name" value="Response_reg"/>
    <property type="match status" value="1"/>
</dbReference>
<dbReference type="SUPFAM" id="SSF52172">
    <property type="entry name" value="CheY-like"/>
    <property type="match status" value="1"/>
</dbReference>
<dbReference type="PROSITE" id="PS50113">
    <property type="entry name" value="PAC"/>
    <property type="match status" value="1"/>
</dbReference>
<dbReference type="EMBL" id="SOCA01000001">
    <property type="protein sequence ID" value="TDU80854.1"/>
    <property type="molecule type" value="Genomic_DNA"/>
</dbReference>
<gene>
    <name evidence="13" type="ORF">EI77_00152</name>
</gene>
<dbReference type="InterPro" id="IPR013767">
    <property type="entry name" value="PAS_fold"/>
</dbReference>
<dbReference type="Gene3D" id="3.30.450.20">
    <property type="entry name" value="PAS domain"/>
    <property type="match status" value="1"/>
</dbReference>
<feature type="domain" description="Response regulatory" evidence="10">
    <location>
        <begin position="713"/>
        <end position="829"/>
    </location>
</feature>
<keyword evidence="8" id="KW-1133">Transmembrane helix</keyword>
<evidence type="ECO:0000256" key="8">
    <source>
        <dbReference type="SAM" id="Phobius"/>
    </source>
</evidence>
<dbReference type="SMART" id="SM00086">
    <property type="entry name" value="PAC"/>
    <property type="match status" value="1"/>
</dbReference>
<evidence type="ECO:0000256" key="2">
    <source>
        <dbReference type="ARBA" id="ARBA00012438"/>
    </source>
</evidence>
<keyword evidence="8" id="KW-0812">Transmembrane</keyword>
<comment type="catalytic activity">
    <reaction evidence="1">
        <text>ATP + protein L-histidine = ADP + protein N-phospho-L-histidine.</text>
        <dbReference type="EC" id="2.7.13.3"/>
    </reaction>
</comment>
<evidence type="ECO:0000256" key="3">
    <source>
        <dbReference type="ARBA" id="ARBA00022553"/>
    </source>
</evidence>
<dbReference type="SMART" id="SM00091">
    <property type="entry name" value="PAS"/>
    <property type="match status" value="1"/>
</dbReference>
<dbReference type="Pfam" id="PF02518">
    <property type="entry name" value="HATPase_c"/>
    <property type="match status" value="1"/>
</dbReference>
<dbReference type="PANTHER" id="PTHR43047">
    <property type="entry name" value="TWO-COMPONENT HISTIDINE PROTEIN KINASE"/>
    <property type="match status" value="1"/>
</dbReference>
<protein>
    <recommendedName>
        <fullName evidence="2">histidine kinase</fullName>
        <ecNumber evidence="2">2.7.13.3</ecNumber>
    </recommendedName>
</protein>
<dbReference type="InterPro" id="IPR001789">
    <property type="entry name" value="Sig_transdc_resp-reg_receiver"/>
</dbReference>
<dbReference type="CDD" id="cd00082">
    <property type="entry name" value="HisKA"/>
    <property type="match status" value="1"/>
</dbReference>
<dbReference type="InterPro" id="IPR004358">
    <property type="entry name" value="Sig_transdc_His_kin-like_C"/>
</dbReference>
<feature type="domain" description="PAS" evidence="11">
    <location>
        <begin position="325"/>
        <end position="396"/>
    </location>
</feature>
<dbReference type="SUPFAM" id="SSF55874">
    <property type="entry name" value="ATPase domain of HSP90 chaperone/DNA topoisomerase II/histidine kinase"/>
    <property type="match status" value="1"/>
</dbReference>
<dbReference type="InterPro" id="IPR036890">
    <property type="entry name" value="HATPase_C_sf"/>
</dbReference>
<dbReference type="SMART" id="SM00448">
    <property type="entry name" value="REC"/>
    <property type="match status" value="1"/>
</dbReference>
<organism evidence="13 14">
    <name type="scientific">Prosthecobacter fusiformis</name>
    <dbReference type="NCBI Taxonomy" id="48464"/>
    <lineage>
        <taxon>Bacteria</taxon>
        <taxon>Pseudomonadati</taxon>
        <taxon>Verrucomicrobiota</taxon>
        <taxon>Verrucomicrobiia</taxon>
        <taxon>Verrucomicrobiales</taxon>
        <taxon>Verrucomicrobiaceae</taxon>
        <taxon>Prosthecobacter</taxon>
    </lineage>
</organism>
<dbReference type="SUPFAM" id="SSF47384">
    <property type="entry name" value="Homodimeric domain of signal transducing histidine kinase"/>
    <property type="match status" value="1"/>
</dbReference>
<feature type="transmembrane region" description="Helical" evidence="8">
    <location>
        <begin position="215"/>
        <end position="233"/>
    </location>
</feature>
<keyword evidence="3 6" id="KW-0597">Phosphoprotein</keyword>
<dbReference type="Gene3D" id="3.30.565.10">
    <property type="entry name" value="Histidine kinase-like ATPase, C-terminal domain"/>
    <property type="match status" value="1"/>
</dbReference>
<dbReference type="Pfam" id="PF00989">
    <property type="entry name" value="PAS"/>
    <property type="match status" value="1"/>
</dbReference>
<evidence type="ECO:0000259" key="12">
    <source>
        <dbReference type="PROSITE" id="PS50113"/>
    </source>
</evidence>
<dbReference type="PROSITE" id="PS50112">
    <property type="entry name" value="PAS"/>
    <property type="match status" value="1"/>
</dbReference>
<feature type="domain" description="Histidine kinase" evidence="9">
    <location>
        <begin position="471"/>
        <end position="689"/>
    </location>
</feature>
<evidence type="ECO:0000259" key="11">
    <source>
        <dbReference type="PROSITE" id="PS50112"/>
    </source>
</evidence>
<dbReference type="GO" id="GO:0000155">
    <property type="term" value="F:phosphorelay sensor kinase activity"/>
    <property type="evidence" value="ECO:0007669"/>
    <property type="project" value="InterPro"/>
</dbReference>
<dbReference type="InterPro" id="IPR000700">
    <property type="entry name" value="PAS-assoc_C"/>
</dbReference>
<dbReference type="Proteomes" id="UP000295662">
    <property type="component" value="Unassembled WGS sequence"/>
</dbReference>
<dbReference type="GO" id="GO:0006355">
    <property type="term" value="P:regulation of DNA-templated transcription"/>
    <property type="evidence" value="ECO:0007669"/>
    <property type="project" value="InterPro"/>
</dbReference>
<feature type="domain" description="PAC" evidence="12">
    <location>
        <begin position="403"/>
        <end position="453"/>
    </location>
</feature>
<evidence type="ECO:0000256" key="7">
    <source>
        <dbReference type="SAM" id="Coils"/>
    </source>
</evidence>
<evidence type="ECO:0000259" key="9">
    <source>
        <dbReference type="PROSITE" id="PS50109"/>
    </source>
</evidence>
<feature type="transmembrane region" description="Helical" evidence="8">
    <location>
        <begin position="287"/>
        <end position="308"/>
    </location>
</feature>
<dbReference type="SMART" id="SM00388">
    <property type="entry name" value="HisKA"/>
    <property type="match status" value="1"/>
</dbReference>
<dbReference type="InterPro" id="IPR003594">
    <property type="entry name" value="HATPase_dom"/>
</dbReference>
<dbReference type="AlphaFoldDB" id="A0A4R7SPL7"/>
<dbReference type="InterPro" id="IPR003661">
    <property type="entry name" value="HisK_dim/P_dom"/>
</dbReference>
<dbReference type="NCBIfam" id="TIGR00229">
    <property type="entry name" value="sensory_box"/>
    <property type="match status" value="1"/>
</dbReference>
<dbReference type="InterPro" id="IPR000014">
    <property type="entry name" value="PAS"/>
</dbReference>
<evidence type="ECO:0000256" key="6">
    <source>
        <dbReference type="PROSITE-ProRule" id="PRU00169"/>
    </source>
</evidence>